<evidence type="ECO:0000313" key="2">
    <source>
        <dbReference type="EMBL" id="MQM22539.1"/>
    </source>
</evidence>
<gene>
    <name evidence="2" type="ORF">Taro_055592</name>
</gene>
<evidence type="ECO:0000313" key="3">
    <source>
        <dbReference type="Proteomes" id="UP000652761"/>
    </source>
</evidence>
<keyword evidence="3" id="KW-1185">Reference proteome</keyword>
<protein>
    <submittedName>
        <fullName evidence="2">Uncharacterized protein</fullName>
    </submittedName>
</protein>
<dbReference type="AlphaFoldDB" id="A0A843XRU0"/>
<evidence type="ECO:0000256" key="1">
    <source>
        <dbReference type="SAM" id="MobiDB-lite"/>
    </source>
</evidence>
<feature type="region of interest" description="Disordered" evidence="1">
    <location>
        <begin position="1"/>
        <end position="43"/>
    </location>
</feature>
<proteinExistence type="predicted"/>
<name>A0A843XRU0_COLES</name>
<organism evidence="2 3">
    <name type="scientific">Colocasia esculenta</name>
    <name type="common">Wild taro</name>
    <name type="synonym">Arum esculentum</name>
    <dbReference type="NCBI Taxonomy" id="4460"/>
    <lineage>
        <taxon>Eukaryota</taxon>
        <taxon>Viridiplantae</taxon>
        <taxon>Streptophyta</taxon>
        <taxon>Embryophyta</taxon>
        <taxon>Tracheophyta</taxon>
        <taxon>Spermatophyta</taxon>
        <taxon>Magnoliopsida</taxon>
        <taxon>Liliopsida</taxon>
        <taxon>Araceae</taxon>
        <taxon>Aroideae</taxon>
        <taxon>Colocasieae</taxon>
        <taxon>Colocasia</taxon>
    </lineage>
</organism>
<comment type="caution">
    <text evidence="2">The sequence shown here is derived from an EMBL/GenBank/DDBJ whole genome shotgun (WGS) entry which is preliminary data.</text>
</comment>
<dbReference type="EMBL" id="NMUH01013170">
    <property type="protein sequence ID" value="MQM22539.1"/>
    <property type="molecule type" value="Genomic_DNA"/>
</dbReference>
<reference evidence="2" key="1">
    <citation type="submission" date="2017-07" db="EMBL/GenBank/DDBJ databases">
        <title>Taro Niue Genome Assembly and Annotation.</title>
        <authorList>
            <person name="Atibalentja N."/>
            <person name="Keating K."/>
            <person name="Fields C.J."/>
        </authorList>
    </citation>
    <scope>NUCLEOTIDE SEQUENCE</scope>
    <source>
        <strain evidence="2">Niue_2</strain>
        <tissue evidence="2">Leaf</tissue>
    </source>
</reference>
<sequence>MRSHRRPATTLPERNFAPDRKSPNATFYRPGRSADSELGTRGWFRPPGEQISASDRRVRLSVYYNARSGAEFRRVGIN</sequence>
<accession>A0A843XRU0</accession>
<dbReference type="Proteomes" id="UP000652761">
    <property type="component" value="Unassembled WGS sequence"/>
</dbReference>